<evidence type="ECO:0000313" key="1">
    <source>
        <dbReference type="EMBL" id="KAH7668465.1"/>
    </source>
</evidence>
<dbReference type="EC" id="3.1.2.20" evidence="1"/>
<dbReference type="Proteomes" id="UP000827976">
    <property type="component" value="Chromosome 11"/>
</dbReference>
<protein>
    <submittedName>
        <fullName evidence="1">Acyl-CoA hydrolase protein</fullName>
        <ecNumber evidence="1">3.1.2.20</ecNumber>
    </submittedName>
</protein>
<sequence>MATPSEPQAYATNTKAFLERLGLSNPIPDAADRLRFHSDLLRSLLKADLIETGRIICSFVVNPALANPYNTMHGGAVASVADVLAMACAKSVAGDIELFTGETATSYLSAARVNEEVEVEGRVLRKGRRVIVTEVDFRIKKTGRLLFTNRSTFYVMPLAKL</sequence>
<evidence type="ECO:0000313" key="2">
    <source>
        <dbReference type="Proteomes" id="UP000827976"/>
    </source>
</evidence>
<keyword evidence="2" id="KW-1185">Reference proteome</keyword>
<proteinExistence type="predicted"/>
<comment type="caution">
    <text evidence="1">The sequence shown here is derived from an EMBL/GenBank/DDBJ whole genome shotgun (WGS) entry which is preliminary data.</text>
</comment>
<gene>
    <name evidence="1" type="ORF">IHE45_11G012600</name>
</gene>
<dbReference type="EMBL" id="CM037021">
    <property type="protein sequence ID" value="KAH7668465.1"/>
    <property type="molecule type" value="Genomic_DNA"/>
</dbReference>
<accession>A0ACB7V4N9</accession>
<reference evidence="2" key="1">
    <citation type="journal article" date="2022" name="Nat. Commun.">
        <title>Chromosome evolution and the genetic basis of agronomically important traits in greater yam.</title>
        <authorList>
            <person name="Bredeson J.V."/>
            <person name="Lyons J.B."/>
            <person name="Oniyinde I.O."/>
            <person name="Okereke N.R."/>
            <person name="Kolade O."/>
            <person name="Nnabue I."/>
            <person name="Nwadili C.O."/>
            <person name="Hribova E."/>
            <person name="Parker M."/>
            <person name="Nwogha J."/>
            <person name="Shu S."/>
            <person name="Carlson J."/>
            <person name="Kariba R."/>
            <person name="Muthemba S."/>
            <person name="Knop K."/>
            <person name="Barton G.J."/>
            <person name="Sherwood A.V."/>
            <person name="Lopez-Montes A."/>
            <person name="Asiedu R."/>
            <person name="Jamnadass R."/>
            <person name="Muchugi A."/>
            <person name="Goodstein D."/>
            <person name="Egesi C.N."/>
            <person name="Featherston J."/>
            <person name="Asfaw A."/>
            <person name="Simpson G.G."/>
            <person name="Dolezel J."/>
            <person name="Hendre P.S."/>
            <person name="Van Deynze A."/>
            <person name="Kumar P.L."/>
            <person name="Obidiegwu J.E."/>
            <person name="Bhattacharjee R."/>
            <person name="Rokhsar D.S."/>
        </authorList>
    </citation>
    <scope>NUCLEOTIDE SEQUENCE [LARGE SCALE GENOMIC DNA]</scope>
    <source>
        <strain evidence="2">cv. TDa95/00328</strain>
    </source>
</reference>
<name>A0ACB7V4N9_DIOAL</name>
<keyword evidence="1" id="KW-0378">Hydrolase</keyword>
<organism evidence="1 2">
    <name type="scientific">Dioscorea alata</name>
    <name type="common">Purple yam</name>
    <dbReference type="NCBI Taxonomy" id="55571"/>
    <lineage>
        <taxon>Eukaryota</taxon>
        <taxon>Viridiplantae</taxon>
        <taxon>Streptophyta</taxon>
        <taxon>Embryophyta</taxon>
        <taxon>Tracheophyta</taxon>
        <taxon>Spermatophyta</taxon>
        <taxon>Magnoliopsida</taxon>
        <taxon>Liliopsida</taxon>
        <taxon>Dioscoreales</taxon>
        <taxon>Dioscoreaceae</taxon>
        <taxon>Dioscorea</taxon>
    </lineage>
</organism>